<dbReference type="AlphaFoldDB" id="A0A072UCX5"/>
<dbReference type="EMBL" id="CM001222">
    <property type="protein sequence ID" value="KEH26898.1"/>
    <property type="molecule type" value="Genomic_DNA"/>
</dbReference>
<evidence type="ECO:0000313" key="2">
    <source>
        <dbReference type="EnsemblPlants" id="KEH26898"/>
    </source>
</evidence>
<name>A0A072UCX5_MEDTR</name>
<dbReference type="Proteomes" id="UP000002051">
    <property type="component" value="Chromosome 6"/>
</dbReference>
<proteinExistence type="predicted"/>
<accession>A0A072UCX5</accession>
<gene>
    <name evidence="1" type="ordered locus">MTR_6g079150</name>
</gene>
<reference evidence="1 3" key="2">
    <citation type="journal article" date="2014" name="BMC Genomics">
        <title>An improved genome release (version Mt4.0) for the model legume Medicago truncatula.</title>
        <authorList>
            <person name="Tang H."/>
            <person name="Krishnakumar V."/>
            <person name="Bidwell S."/>
            <person name="Rosen B."/>
            <person name="Chan A."/>
            <person name="Zhou S."/>
            <person name="Gentzbittel L."/>
            <person name="Childs K.L."/>
            <person name="Yandell M."/>
            <person name="Gundlach H."/>
            <person name="Mayer K.F."/>
            <person name="Schwartz D.C."/>
            <person name="Town C.D."/>
        </authorList>
    </citation>
    <scope>GENOME REANNOTATION</scope>
    <source>
        <strain evidence="1">A17</strain>
        <strain evidence="2 3">cv. Jemalong A17</strain>
    </source>
</reference>
<sequence length="142" mass="16215">MVQKTYKHWVNLLSSIYSNGSNFLFDASAHRNSSPTRSSITRAKNVLKTGYIWRAGSDNSSFWYSNWSTLGALGTQIPFVDIHDIHLTVHDVITNDGQHSQSLYTILPHSYSRSHQQHSVKFQSVTHGCLHLAPPHKWHLLY</sequence>
<evidence type="ECO:0000313" key="1">
    <source>
        <dbReference type="EMBL" id="KEH26898.1"/>
    </source>
</evidence>
<organism evidence="1 3">
    <name type="scientific">Medicago truncatula</name>
    <name type="common">Barrel medic</name>
    <name type="synonym">Medicago tribuloides</name>
    <dbReference type="NCBI Taxonomy" id="3880"/>
    <lineage>
        <taxon>Eukaryota</taxon>
        <taxon>Viridiplantae</taxon>
        <taxon>Streptophyta</taxon>
        <taxon>Embryophyta</taxon>
        <taxon>Tracheophyta</taxon>
        <taxon>Spermatophyta</taxon>
        <taxon>Magnoliopsida</taxon>
        <taxon>eudicotyledons</taxon>
        <taxon>Gunneridae</taxon>
        <taxon>Pentapetalae</taxon>
        <taxon>rosids</taxon>
        <taxon>fabids</taxon>
        <taxon>Fabales</taxon>
        <taxon>Fabaceae</taxon>
        <taxon>Papilionoideae</taxon>
        <taxon>50 kb inversion clade</taxon>
        <taxon>NPAAA clade</taxon>
        <taxon>Hologalegina</taxon>
        <taxon>IRL clade</taxon>
        <taxon>Trifolieae</taxon>
        <taxon>Medicago</taxon>
    </lineage>
</organism>
<reference evidence="2" key="3">
    <citation type="submission" date="2015-04" db="UniProtKB">
        <authorList>
            <consortium name="EnsemblPlants"/>
        </authorList>
    </citation>
    <scope>IDENTIFICATION</scope>
    <source>
        <strain evidence="2">cv. Jemalong A17</strain>
    </source>
</reference>
<protein>
    <submittedName>
        <fullName evidence="1 2">Uncharacterized protein</fullName>
    </submittedName>
</protein>
<dbReference type="EnsemblPlants" id="KEH26898">
    <property type="protein sequence ID" value="KEH26898"/>
    <property type="gene ID" value="MTR_6g079150"/>
</dbReference>
<keyword evidence="3" id="KW-1185">Reference proteome</keyword>
<dbReference type="HOGENOM" id="CLU_1818729_0_0_1"/>
<reference evidence="1 3" key="1">
    <citation type="journal article" date="2011" name="Nature">
        <title>The Medicago genome provides insight into the evolution of rhizobial symbioses.</title>
        <authorList>
            <person name="Young N.D."/>
            <person name="Debelle F."/>
            <person name="Oldroyd G.E."/>
            <person name="Geurts R."/>
            <person name="Cannon S.B."/>
            <person name="Udvardi M.K."/>
            <person name="Benedito V.A."/>
            <person name="Mayer K.F."/>
            <person name="Gouzy J."/>
            <person name="Schoof H."/>
            <person name="Van de Peer Y."/>
            <person name="Proost S."/>
            <person name="Cook D.R."/>
            <person name="Meyers B.C."/>
            <person name="Spannagl M."/>
            <person name="Cheung F."/>
            <person name="De Mita S."/>
            <person name="Krishnakumar V."/>
            <person name="Gundlach H."/>
            <person name="Zhou S."/>
            <person name="Mudge J."/>
            <person name="Bharti A.K."/>
            <person name="Murray J.D."/>
            <person name="Naoumkina M.A."/>
            <person name="Rosen B."/>
            <person name="Silverstein K.A."/>
            <person name="Tang H."/>
            <person name="Rombauts S."/>
            <person name="Zhao P.X."/>
            <person name="Zhou P."/>
            <person name="Barbe V."/>
            <person name="Bardou P."/>
            <person name="Bechner M."/>
            <person name="Bellec A."/>
            <person name="Berger A."/>
            <person name="Berges H."/>
            <person name="Bidwell S."/>
            <person name="Bisseling T."/>
            <person name="Choisne N."/>
            <person name="Couloux A."/>
            <person name="Denny R."/>
            <person name="Deshpande S."/>
            <person name="Dai X."/>
            <person name="Doyle J.J."/>
            <person name="Dudez A.M."/>
            <person name="Farmer A.D."/>
            <person name="Fouteau S."/>
            <person name="Franken C."/>
            <person name="Gibelin C."/>
            <person name="Gish J."/>
            <person name="Goldstein S."/>
            <person name="Gonzalez A.J."/>
            <person name="Green P.J."/>
            <person name="Hallab A."/>
            <person name="Hartog M."/>
            <person name="Hua A."/>
            <person name="Humphray S.J."/>
            <person name="Jeong D.H."/>
            <person name="Jing Y."/>
            <person name="Jocker A."/>
            <person name="Kenton S.M."/>
            <person name="Kim D.J."/>
            <person name="Klee K."/>
            <person name="Lai H."/>
            <person name="Lang C."/>
            <person name="Lin S."/>
            <person name="Macmil S.L."/>
            <person name="Magdelenat G."/>
            <person name="Matthews L."/>
            <person name="McCorrison J."/>
            <person name="Monaghan E.L."/>
            <person name="Mun J.H."/>
            <person name="Najar F.Z."/>
            <person name="Nicholson C."/>
            <person name="Noirot C."/>
            <person name="O'Bleness M."/>
            <person name="Paule C.R."/>
            <person name="Poulain J."/>
            <person name="Prion F."/>
            <person name="Qin B."/>
            <person name="Qu C."/>
            <person name="Retzel E.F."/>
            <person name="Riddle C."/>
            <person name="Sallet E."/>
            <person name="Samain S."/>
            <person name="Samson N."/>
            <person name="Sanders I."/>
            <person name="Saurat O."/>
            <person name="Scarpelli C."/>
            <person name="Schiex T."/>
            <person name="Segurens B."/>
            <person name="Severin A.J."/>
            <person name="Sherrier D.J."/>
            <person name="Shi R."/>
            <person name="Sims S."/>
            <person name="Singer S.R."/>
            <person name="Sinharoy S."/>
            <person name="Sterck L."/>
            <person name="Viollet A."/>
            <person name="Wang B.B."/>
            <person name="Wang K."/>
            <person name="Wang M."/>
            <person name="Wang X."/>
            <person name="Warfsmann J."/>
            <person name="Weissenbach J."/>
            <person name="White D.D."/>
            <person name="White J.D."/>
            <person name="Wiley G.B."/>
            <person name="Wincker P."/>
            <person name="Xing Y."/>
            <person name="Yang L."/>
            <person name="Yao Z."/>
            <person name="Ying F."/>
            <person name="Zhai J."/>
            <person name="Zhou L."/>
            <person name="Zuber A."/>
            <person name="Denarie J."/>
            <person name="Dixon R.A."/>
            <person name="May G.D."/>
            <person name="Schwartz D.C."/>
            <person name="Rogers J."/>
            <person name="Quetier F."/>
            <person name="Town C.D."/>
            <person name="Roe B.A."/>
        </authorList>
    </citation>
    <scope>NUCLEOTIDE SEQUENCE [LARGE SCALE GENOMIC DNA]</scope>
    <source>
        <strain evidence="1">A17</strain>
        <strain evidence="2 3">cv. Jemalong A17</strain>
    </source>
</reference>
<evidence type="ECO:0000313" key="3">
    <source>
        <dbReference type="Proteomes" id="UP000002051"/>
    </source>
</evidence>